<evidence type="ECO:0000256" key="3">
    <source>
        <dbReference type="ARBA" id="ARBA00022840"/>
    </source>
</evidence>
<dbReference type="FunFam" id="1.10.510.10:FF:000571">
    <property type="entry name" value="Maternal embryonic leucine zipper kinase"/>
    <property type="match status" value="1"/>
</dbReference>
<dbReference type="GO" id="GO:0005737">
    <property type="term" value="C:cytoplasm"/>
    <property type="evidence" value="ECO:0007669"/>
    <property type="project" value="TreeGrafter"/>
</dbReference>
<feature type="domain" description="Protein kinase" evidence="5">
    <location>
        <begin position="43"/>
        <end position="302"/>
    </location>
</feature>
<dbReference type="Proteomes" id="UP000688137">
    <property type="component" value="Unassembled WGS sequence"/>
</dbReference>
<keyword evidence="3 4" id="KW-0067">ATP-binding</keyword>
<name>A0A8S1NK86_PARPR</name>
<dbReference type="AlphaFoldDB" id="A0A8S1NK86"/>
<dbReference type="PROSITE" id="PS00107">
    <property type="entry name" value="PROTEIN_KINASE_ATP"/>
    <property type="match status" value="1"/>
</dbReference>
<evidence type="ECO:0000313" key="6">
    <source>
        <dbReference type="EMBL" id="CAD8093038.1"/>
    </source>
</evidence>
<dbReference type="PROSITE" id="PS50011">
    <property type="entry name" value="PROTEIN_KINASE_DOM"/>
    <property type="match status" value="1"/>
</dbReference>
<dbReference type="InterPro" id="IPR000719">
    <property type="entry name" value="Prot_kinase_dom"/>
</dbReference>
<feature type="binding site" evidence="4">
    <location>
        <position position="72"/>
    </location>
    <ligand>
        <name>ATP</name>
        <dbReference type="ChEBI" id="CHEBI:30616"/>
    </ligand>
</feature>
<dbReference type="SMART" id="SM00220">
    <property type="entry name" value="S_TKc"/>
    <property type="match status" value="1"/>
</dbReference>
<protein>
    <recommendedName>
        <fullName evidence="5">Protein kinase domain-containing protein</fullName>
    </recommendedName>
</protein>
<sequence>MLQISNIKDRLKCKIDFSENEEEKGEIISMSSVDEAIRFEDRYETQELLGQGAHAIVKLAKKKGTNDLFAVKIMRMNNEEIYNNVKRTFNNSRCLRHQNIIQEYELYINEKYQTASLVMEYCSYPSLEQILKDRVTLKEDEVRNIIKQLLMAVQHIHSKGISHRDIKPDNILVNVEGNCELKLLDFGVSRRFLQKNQHNDMLTKTGHIYYCAPEIYHQSNYSKEIDLWSIGVIMYQCMTGELPLQNENISDHIDLLGKPDLWNFKNRIKCESLSAQNLISRLLQQDPKKRIGSQDALNHPFIEKNKIYTTLAMLSSTKMIDDDDDNIFLNKCQSLQTSLSVDQKQSIHRALKTLHLGQEYQQIILEDLMQELGNIHIIQKRNSDKCTGFIQLVNSLGNSQGVAISKVVDINTTSQCNLGIGSTQSIVSSDHQTQDYFCELGNIQSSVDLGNSNNDTQIYQDNKKNTLGQFINQMGAKIECSIDINLNMAENQQDTGLNNKFNQIISTLDVLGIKECDETVEDQQ</sequence>
<dbReference type="PROSITE" id="PS00108">
    <property type="entry name" value="PROTEIN_KINASE_ST"/>
    <property type="match status" value="1"/>
</dbReference>
<evidence type="ECO:0000256" key="4">
    <source>
        <dbReference type="PROSITE-ProRule" id="PRU10141"/>
    </source>
</evidence>
<dbReference type="InterPro" id="IPR008271">
    <property type="entry name" value="Ser/Thr_kinase_AS"/>
</dbReference>
<dbReference type="OMA" id="FNNSRCL"/>
<evidence type="ECO:0000313" key="7">
    <source>
        <dbReference type="Proteomes" id="UP000688137"/>
    </source>
</evidence>
<dbReference type="InterPro" id="IPR017441">
    <property type="entry name" value="Protein_kinase_ATP_BS"/>
</dbReference>
<keyword evidence="7" id="KW-1185">Reference proteome</keyword>
<comment type="caution">
    <text evidence="6">The sequence shown here is derived from an EMBL/GenBank/DDBJ whole genome shotgun (WGS) entry which is preliminary data.</text>
</comment>
<dbReference type="InterPro" id="IPR045269">
    <property type="entry name" value="Atg1-like"/>
</dbReference>
<dbReference type="PANTHER" id="PTHR24348">
    <property type="entry name" value="SERINE/THREONINE-PROTEIN KINASE UNC-51-RELATED"/>
    <property type="match status" value="1"/>
</dbReference>
<dbReference type="GO" id="GO:0010506">
    <property type="term" value="P:regulation of autophagy"/>
    <property type="evidence" value="ECO:0007669"/>
    <property type="project" value="InterPro"/>
</dbReference>
<keyword evidence="2 4" id="KW-0547">Nucleotide-binding</keyword>
<organism evidence="6 7">
    <name type="scientific">Paramecium primaurelia</name>
    <dbReference type="NCBI Taxonomy" id="5886"/>
    <lineage>
        <taxon>Eukaryota</taxon>
        <taxon>Sar</taxon>
        <taxon>Alveolata</taxon>
        <taxon>Ciliophora</taxon>
        <taxon>Intramacronucleata</taxon>
        <taxon>Oligohymenophorea</taxon>
        <taxon>Peniculida</taxon>
        <taxon>Parameciidae</taxon>
        <taxon>Paramecium</taxon>
    </lineage>
</organism>
<comment type="subunit">
    <text evidence="1">Monomer.</text>
</comment>
<evidence type="ECO:0000256" key="1">
    <source>
        <dbReference type="ARBA" id="ARBA00011245"/>
    </source>
</evidence>
<reference evidence="6" key="1">
    <citation type="submission" date="2021-01" db="EMBL/GenBank/DDBJ databases">
        <authorList>
            <consortium name="Genoscope - CEA"/>
            <person name="William W."/>
        </authorList>
    </citation>
    <scope>NUCLEOTIDE SEQUENCE</scope>
</reference>
<proteinExistence type="predicted"/>
<evidence type="ECO:0000256" key="2">
    <source>
        <dbReference type="ARBA" id="ARBA00022741"/>
    </source>
</evidence>
<dbReference type="GO" id="GO:0005524">
    <property type="term" value="F:ATP binding"/>
    <property type="evidence" value="ECO:0007669"/>
    <property type="project" value="UniProtKB-UniRule"/>
</dbReference>
<accession>A0A8S1NK86</accession>
<evidence type="ECO:0000259" key="5">
    <source>
        <dbReference type="PROSITE" id="PS50011"/>
    </source>
</evidence>
<dbReference type="GO" id="GO:0004674">
    <property type="term" value="F:protein serine/threonine kinase activity"/>
    <property type="evidence" value="ECO:0007669"/>
    <property type="project" value="InterPro"/>
</dbReference>
<dbReference type="PANTHER" id="PTHR24348:SF68">
    <property type="entry name" value="SERINE_THREONINE-PROTEIN KINASE ATG1C"/>
    <property type="match status" value="1"/>
</dbReference>
<dbReference type="EMBL" id="CAJJDM010000095">
    <property type="protein sequence ID" value="CAD8093038.1"/>
    <property type="molecule type" value="Genomic_DNA"/>
</dbReference>
<gene>
    <name evidence="6" type="ORF">PPRIM_AZ9-3.1.T0920089</name>
</gene>
<dbReference type="Pfam" id="PF00069">
    <property type="entry name" value="Pkinase"/>
    <property type="match status" value="1"/>
</dbReference>